<evidence type="ECO:0000313" key="7">
    <source>
        <dbReference type="RefSeq" id="XP_033778570.1"/>
    </source>
</evidence>
<evidence type="ECO:0000259" key="5">
    <source>
        <dbReference type="PROSITE" id="PS50021"/>
    </source>
</evidence>
<dbReference type="FunCoup" id="A0A6P8PC23">
    <property type="interactions" value="148"/>
</dbReference>
<dbReference type="RefSeq" id="XP_033778570.1">
    <property type="nucleotide sequence ID" value="XM_033922679.1"/>
</dbReference>
<feature type="region of interest" description="Disordered" evidence="4">
    <location>
        <begin position="239"/>
        <end position="316"/>
    </location>
</feature>
<accession>A0A6P8PC23</accession>
<keyword evidence="1" id="KW-0597">Phosphoprotein</keyword>
<dbReference type="InterPro" id="IPR001715">
    <property type="entry name" value="CH_dom"/>
</dbReference>
<organism evidence="6 7">
    <name type="scientific">Geotrypetes seraphini</name>
    <name type="common">Gaboon caecilian</name>
    <name type="synonym">Caecilia seraphini</name>
    <dbReference type="NCBI Taxonomy" id="260995"/>
    <lineage>
        <taxon>Eukaryota</taxon>
        <taxon>Metazoa</taxon>
        <taxon>Chordata</taxon>
        <taxon>Craniata</taxon>
        <taxon>Vertebrata</taxon>
        <taxon>Euteleostomi</taxon>
        <taxon>Amphibia</taxon>
        <taxon>Gymnophiona</taxon>
        <taxon>Geotrypetes</taxon>
    </lineage>
</organism>
<dbReference type="PROSITE" id="PS50021">
    <property type="entry name" value="CH"/>
    <property type="match status" value="1"/>
</dbReference>
<dbReference type="KEGG" id="gsh:117349339"/>
<name>A0A6P8PC23_GEOSA</name>
<dbReference type="SUPFAM" id="SSF47576">
    <property type="entry name" value="Calponin-homology domain, CH-domain"/>
    <property type="match status" value="1"/>
</dbReference>
<dbReference type="InterPro" id="IPR050540">
    <property type="entry name" value="F-actin_Monoox_Mical"/>
</dbReference>
<dbReference type="CDD" id="cd21261">
    <property type="entry name" value="CH_SMTNL2"/>
    <property type="match status" value="1"/>
</dbReference>
<dbReference type="CTD" id="342527"/>
<comment type="similarity">
    <text evidence="3">Belongs to the smoothelin family.</text>
</comment>
<dbReference type="Pfam" id="PF00307">
    <property type="entry name" value="CH"/>
    <property type="match status" value="1"/>
</dbReference>
<dbReference type="FunFam" id="1.10.418.10:FF:000009">
    <property type="entry name" value="smoothelin isoform X2"/>
    <property type="match status" value="1"/>
</dbReference>
<dbReference type="AlphaFoldDB" id="A0A6P8PC23"/>
<gene>
    <name evidence="7" type="primary">SMTNL2</name>
</gene>
<evidence type="ECO:0000313" key="6">
    <source>
        <dbReference type="Proteomes" id="UP000515159"/>
    </source>
</evidence>
<dbReference type="PANTHER" id="PTHR23167:SF37">
    <property type="entry name" value="SMOOTHELIN-LIKE PROTEIN 2"/>
    <property type="match status" value="1"/>
</dbReference>
<dbReference type="SMART" id="SM00033">
    <property type="entry name" value="CH"/>
    <property type="match status" value="1"/>
</dbReference>
<dbReference type="InParanoid" id="A0A6P8PC23"/>
<dbReference type="InterPro" id="IPR036872">
    <property type="entry name" value="CH_dom_sf"/>
</dbReference>
<proteinExistence type="inferred from homology"/>
<feature type="compositionally biased region" description="Low complexity" evidence="4">
    <location>
        <begin position="239"/>
        <end position="279"/>
    </location>
</feature>
<dbReference type="Proteomes" id="UP000515159">
    <property type="component" value="Chromosome 15"/>
</dbReference>
<dbReference type="Gene3D" id="1.10.418.10">
    <property type="entry name" value="Calponin-like domain"/>
    <property type="match status" value="1"/>
</dbReference>
<feature type="domain" description="Calponin-homology (CH)" evidence="5">
    <location>
        <begin position="352"/>
        <end position="459"/>
    </location>
</feature>
<dbReference type="OrthoDB" id="21607at2759"/>
<evidence type="ECO:0000256" key="3">
    <source>
        <dbReference type="ARBA" id="ARBA00061655"/>
    </source>
</evidence>
<feature type="region of interest" description="Disordered" evidence="4">
    <location>
        <begin position="193"/>
        <end position="218"/>
    </location>
</feature>
<evidence type="ECO:0000256" key="1">
    <source>
        <dbReference type="ARBA" id="ARBA00022553"/>
    </source>
</evidence>
<dbReference type="GeneID" id="117349339"/>
<evidence type="ECO:0000256" key="2">
    <source>
        <dbReference type="ARBA" id="ARBA00023054"/>
    </source>
</evidence>
<feature type="compositionally biased region" description="Polar residues" evidence="4">
    <location>
        <begin position="305"/>
        <end position="316"/>
    </location>
</feature>
<protein>
    <submittedName>
        <fullName evidence="7">Smoothelin-like protein 2 isoform X1</fullName>
    </submittedName>
</protein>
<sequence length="462" mass="50727">MDTSSEIADLSSRDARTVCEALGRYEDTLRGAVREIHADIQVFKKGVDRRVEDVLRMAGPLASSVADLQQENRRLRGQLECLCRQVELLSSSLPEGAPATRFSGQALLAMGGAAQNVEQDVRNEFEAKRLTNSSVIENGHQPLSAQTKVSHEVAHSVQVLNSSSQEHSPAVASRMPHLPVTAVTRVSEAFSGDASTSAPTFTSSSGQLAQSHSKSHNEVTIKASNQTVGAVKTWSSSSVRTVGVSVTSDEKSSSVTKSVMSKSYGTSSDSKSKESAANSYYDVTKSHTSPPAVHRQVERRKELVRSQTLPRTSGTQARKALFEKFEQETGKGKVESKVKLKRSQSFGVASASSIKQILLEWCRSKTIGYKNIDIQNFSSSWSDGMAFCALVHSFFPEAFDYNALDPANHKQNFEQAFSTAEKLAQCDRLIEVEDMLLMGRKPDPMCVFTYVQSLYNHLRRFQ</sequence>
<keyword evidence="6" id="KW-1185">Reference proteome</keyword>
<reference evidence="7" key="1">
    <citation type="submission" date="2025-08" db="UniProtKB">
        <authorList>
            <consortium name="RefSeq"/>
        </authorList>
    </citation>
    <scope>IDENTIFICATION</scope>
</reference>
<feature type="compositionally biased region" description="Low complexity" evidence="4">
    <location>
        <begin position="194"/>
        <end position="205"/>
    </location>
</feature>
<keyword evidence="2" id="KW-0175">Coiled coil</keyword>
<feature type="compositionally biased region" description="Basic and acidic residues" evidence="4">
    <location>
        <begin position="295"/>
        <end position="304"/>
    </location>
</feature>
<evidence type="ECO:0000256" key="4">
    <source>
        <dbReference type="SAM" id="MobiDB-lite"/>
    </source>
</evidence>
<dbReference type="PANTHER" id="PTHR23167">
    <property type="entry name" value="CALPONIN HOMOLOGY DOMAIN-CONTAINING PROTEIN DDB_G0272472-RELATED"/>
    <property type="match status" value="1"/>
</dbReference>